<dbReference type="AlphaFoldDB" id="A0A1X9MJW9"/>
<dbReference type="EMBL" id="CP020814">
    <property type="protein sequence ID" value="ARK32583.1"/>
    <property type="molecule type" value="Genomic_DNA"/>
</dbReference>
<keyword evidence="1" id="KW-0812">Transmembrane</keyword>
<feature type="transmembrane region" description="Helical" evidence="1">
    <location>
        <begin position="40"/>
        <end position="58"/>
    </location>
</feature>
<gene>
    <name evidence="2" type="ORF">BkAM31D_23430</name>
</gene>
<keyword evidence="1" id="KW-0472">Membrane</keyword>
<feature type="transmembrane region" description="Helical" evidence="1">
    <location>
        <begin position="12"/>
        <end position="34"/>
    </location>
</feature>
<evidence type="ECO:0000313" key="3">
    <source>
        <dbReference type="Proteomes" id="UP000193006"/>
    </source>
</evidence>
<proteinExistence type="predicted"/>
<dbReference type="InterPro" id="IPR009577">
    <property type="entry name" value="Sm_multidrug_ex"/>
</dbReference>
<organism evidence="2 3">
    <name type="scientific">Halalkalibacter krulwichiae</name>
    <dbReference type="NCBI Taxonomy" id="199441"/>
    <lineage>
        <taxon>Bacteria</taxon>
        <taxon>Bacillati</taxon>
        <taxon>Bacillota</taxon>
        <taxon>Bacilli</taxon>
        <taxon>Bacillales</taxon>
        <taxon>Bacillaceae</taxon>
        <taxon>Halalkalibacter</taxon>
    </lineage>
</organism>
<name>A0A1X9MJW9_9BACI</name>
<accession>A0A1X9MJW9</accession>
<dbReference type="KEGG" id="bkw:BkAM31D_23430"/>
<feature type="transmembrane region" description="Helical" evidence="1">
    <location>
        <begin position="117"/>
        <end position="140"/>
    </location>
</feature>
<keyword evidence="1" id="KW-1133">Transmembrane helix</keyword>
<dbReference type="STRING" id="199441.BkAM31D_23430"/>
<evidence type="ECO:0000313" key="2">
    <source>
        <dbReference type="EMBL" id="ARK32583.1"/>
    </source>
</evidence>
<reference evidence="2 3" key="1">
    <citation type="submission" date="2017-04" db="EMBL/GenBank/DDBJ databases">
        <title>Bacillus krulwichiae AM31D Genome sequencing and assembly.</title>
        <authorList>
            <person name="Krulwich T.A."/>
            <person name="Anastor L."/>
            <person name="Ehrlich R."/>
            <person name="Ehrlich G.D."/>
            <person name="Janto B."/>
        </authorList>
    </citation>
    <scope>NUCLEOTIDE SEQUENCE [LARGE SCALE GENOMIC DNA]</scope>
    <source>
        <strain evidence="2 3">AM31D</strain>
    </source>
</reference>
<protein>
    <submittedName>
        <fullName evidence="2">Putative small multi-drug export protein</fullName>
    </submittedName>
</protein>
<dbReference type="RefSeq" id="WP_066158802.1">
    <property type="nucleotide sequence ID" value="NZ_CP020814.1"/>
</dbReference>
<dbReference type="Pfam" id="PF06695">
    <property type="entry name" value="Sm_multidrug_ex"/>
    <property type="match status" value="1"/>
</dbReference>
<feature type="transmembrane region" description="Helical" evidence="1">
    <location>
        <begin position="88"/>
        <end position="111"/>
    </location>
</feature>
<sequence>MLEYLWLSLTAWFMGFFPLFEIYIAIPSTIALGLDATSAIIWSCLGNFIAIPFVVFFYDSLSRIKKVRSYLGKLSRSKFSEKMRKGSFVFILVGTPIVGSWAVGAIGKVIGLEKRKLFLSSAVSICVYGVIIGVLTKLGVDAFFLA</sequence>
<dbReference type="Proteomes" id="UP000193006">
    <property type="component" value="Chromosome"/>
</dbReference>
<evidence type="ECO:0000256" key="1">
    <source>
        <dbReference type="SAM" id="Phobius"/>
    </source>
</evidence>
<keyword evidence="3" id="KW-1185">Reference proteome</keyword>